<name>A0A1I2TEW0_9CORY</name>
<dbReference type="InterPro" id="IPR001763">
    <property type="entry name" value="Rhodanese-like_dom"/>
</dbReference>
<dbReference type="SMART" id="SM00450">
    <property type="entry name" value="RHOD"/>
    <property type="match status" value="2"/>
</dbReference>
<evidence type="ECO:0000256" key="2">
    <source>
        <dbReference type="ARBA" id="ARBA00022737"/>
    </source>
</evidence>
<keyword evidence="2" id="KW-0677">Repeat</keyword>
<dbReference type="Proteomes" id="UP000199065">
    <property type="component" value="Unassembled WGS sequence"/>
</dbReference>
<dbReference type="InterPro" id="IPR036873">
    <property type="entry name" value="Rhodanese-like_dom_sf"/>
</dbReference>
<dbReference type="EMBL" id="FOPJ01000008">
    <property type="protein sequence ID" value="SFG63345.1"/>
    <property type="molecule type" value="Genomic_DNA"/>
</dbReference>
<dbReference type="RefSeq" id="WP_092285944.1">
    <property type="nucleotide sequence ID" value="NZ_FOPJ01000008.1"/>
</dbReference>
<gene>
    <name evidence="4" type="ORF">SAMN05660282_01464</name>
</gene>
<proteinExistence type="predicted"/>
<dbReference type="CDD" id="cd01449">
    <property type="entry name" value="TST_Repeat_2"/>
    <property type="match status" value="1"/>
</dbReference>
<dbReference type="AlphaFoldDB" id="A0A1I2TEW0"/>
<keyword evidence="1 4" id="KW-0808">Transferase</keyword>
<feature type="domain" description="Rhodanese" evidence="3">
    <location>
        <begin position="41"/>
        <end position="135"/>
    </location>
</feature>
<keyword evidence="4" id="KW-0670">Pyruvate</keyword>
<dbReference type="Pfam" id="PF00581">
    <property type="entry name" value="Rhodanese"/>
    <property type="match status" value="2"/>
</dbReference>
<feature type="domain" description="Rhodanese" evidence="3">
    <location>
        <begin position="162"/>
        <end position="274"/>
    </location>
</feature>
<dbReference type="GO" id="GO:0004792">
    <property type="term" value="F:thiosulfate-cyanide sulfurtransferase activity"/>
    <property type="evidence" value="ECO:0007669"/>
    <property type="project" value="TreeGrafter"/>
</dbReference>
<evidence type="ECO:0000313" key="5">
    <source>
        <dbReference type="Proteomes" id="UP000199065"/>
    </source>
</evidence>
<organism evidence="4 5">
    <name type="scientific">Corynebacterium spheniscorum</name>
    <dbReference type="NCBI Taxonomy" id="185761"/>
    <lineage>
        <taxon>Bacteria</taxon>
        <taxon>Bacillati</taxon>
        <taxon>Actinomycetota</taxon>
        <taxon>Actinomycetes</taxon>
        <taxon>Mycobacteriales</taxon>
        <taxon>Corynebacteriaceae</taxon>
        <taxon>Corynebacterium</taxon>
    </lineage>
</organism>
<dbReference type="PANTHER" id="PTHR11364:SF27">
    <property type="entry name" value="SULFURTRANSFERASE"/>
    <property type="match status" value="1"/>
</dbReference>
<dbReference type="STRING" id="185761.SAMN05660282_01464"/>
<protein>
    <submittedName>
        <fullName evidence="4">Thiosulfate/3-mercaptopyruvate sulfurtransferase</fullName>
    </submittedName>
</protein>
<keyword evidence="5" id="KW-1185">Reference proteome</keyword>
<dbReference type="Gene3D" id="3.40.250.10">
    <property type="entry name" value="Rhodanese-like domain"/>
    <property type="match status" value="2"/>
</dbReference>
<evidence type="ECO:0000259" key="3">
    <source>
        <dbReference type="PROSITE" id="PS50206"/>
    </source>
</evidence>
<reference evidence="4 5" key="1">
    <citation type="submission" date="2016-10" db="EMBL/GenBank/DDBJ databases">
        <authorList>
            <person name="de Groot N.N."/>
        </authorList>
    </citation>
    <scope>NUCLEOTIDE SEQUENCE [LARGE SCALE GENOMIC DNA]</scope>
    <source>
        <strain>J11</strain>
        <strain evidence="5">PG 39</strain>
    </source>
</reference>
<dbReference type="CDD" id="cd01448">
    <property type="entry name" value="TST_Repeat_1"/>
    <property type="match status" value="1"/>
</dbReference>
<sequence length="288" mass="31631">MNTTIVSPGELADSVYHGAPITILASYWRPQVGAGHVKYLSEHIPTALFCDPPYALAGIPSSTRGRNPLPDPDLVMQWFRKWGLEAGRPVVVYDEGRGLYAARAWWILRWAGVNQVSLLDGGMAQWEMQGHKIVGGPGNLPLPCTMRVNPGMMPVASIEEVKDFDGILLDTREPDRFAGRREILDLKAGHIPGAINLPNRALLHANHTFRSPREIRETFAEIGINEDSEVIIYSGSGNHSVQVIAAMEYAGLPIPKHFIGGWSQWSATVTNPVEIGDGRRLTPCRASL</sequence>
<dbReference type="PANTHER" id="PTHR11364">
    <property type="entry name" value="THIOSULFATE SULFERTANSFERASE"/>
    <property type="match status" value="1"/>
</dbReference>
<dbReference type="PROSITE" id="PS50206">
    <property type="entry name" value="RHODANESE_3"/>
    <property type="match status" value="2"/>
</dbReference>
<evidence type="ECO:0000256" key="1">
    <source>
        <dbReference type="ARBA" id="ARBA00022679"/>
    </source>
</evidence>
<dbReference type="InterPro" id="IPR045078">
    <property type="entry name" value="TST/MPST-like"/>
</dbReference>
<dbReference type="SUPFAM" id="SSF52821">
    <property type="entry name" value="Rhodanese/Cell cycle control phosphatase"/>
    <property type="match status" value="2"/>
</dbReference>
<accession>A0A1I2TEW0</accession>
<evidence type="ECO:0000313" key="4">
    <source>
        <dbReference type="EMBL" id="SFG63345.1"/>
    </source>
</evidence>
<dbReference type="OrthoDB" id="9770030at2"/>